<keyword evidence="5 7" id="KW-0663">Pyridoxal phosphate</keyword>
<dbReference type="Gene3D" id="3.40.640.10">
    <property type="entry name" value="Type I PLP-dependent aspartate aminotransferase-like (Major domain)"/>
    <property type="match status" value="1"/>
</dbReference>
<comment type="caution">
    <text evidence="9">The sequence shown here is derived from an EMBL/GenBank/DDBJ whole genome shotgun (WGS) entry which is preliminary data.</text>
</comment>
<dbReference type="InterPro" id="IPR015421">
    <property type="entry name" value="PyrdxlP-dep_Trfase_major"/>
</dbReference>
<evidence type="ECO:0000256" key="5">
    <source>
        <dbReference type="ARBA" id="ARBA00022898"/>
    </source>
</evidence>
<dbReference type="PIRSF" id="PIRSF000524">
    <property type="entry name" value="SPT"/>
    <property type="match status" value="1"/>
</dbReference>
<evidence type="ECO:0000259" key="8">
    <source>
        <dbReference type="Pfam" id="PF00266"/>
    </source>
</evidence>
<accession>A0AAE3MW77</accession>
<dbReference type="Pfam" id="PF00266">
    <property type="entry name" value="Aminotran_5"/>
    <property type="match status" value="1"/>
</dbReference>
<protein>
    <submittedName>
        <fullName evidence="9">Aminotransferase class V-fold PLP-dependent enzyme</fullName>
    </submittedName>
</protein>
<dbReference type="RefSeq" id="WP_306409779.1">
    <property type="nucleotide sequence ID" value="NZ_JANFPI010000001.1"/>
</dbReference>
<dbReference type="InterPro" id="IPR015424">
    <property type="entry name" value="PyrdxlP-dep_Trfase"/>
</dbReference>
<dbReference type="GO" id="GO:0008453">
    <property type="term" value="F:alanine-glyoxylate transaminase activity"/>
    <property type="evidence" value="ECO:0007669"/>
    <property type="project" value="TreeGrafter"/>
</dbReference>
<dbReference type="AlphaFoldDB" id="A0AAE3MW77"/>
<evidence type="ECO:0000313" key="10">
    <source>
        <dbReference type="Proteomes" id="UP001208771"/>
    </source>
</evidence>
<dbReference type="Gene3D" id="3.90.1150.10">
    <property type="entry name" value="Aspartate Aminotransferase, domain 1"/>
    <property type="match status" value="1"/>
</dbReference>
<evidence type="ECO:0000256" key="2">
    <source>
        <dbReference type="ARBA" id="ARBA00009236"/>
    </source>
</evidence>
<comment type="cofactor">
    <cofactor evidence="1 7">
        <name>pyridoxal 5'-phosphate</name>
        <dbReference type="ChEBI" id="CHEBI:597326"/>
    </cofactor>
</comment>
<dbReference type="PANTHER" id="PTHR21152">
    <property type="entry name" value="AMINOTRANSFERASE CLASS V"/>
    <property type="match status" value="1"/>
</dbReference>
<keyword evidence="10" id="KW-1185">Reference proteome</keyword>
<proteinExistence type="inferred from homology"/>
<dbReference type="GO" id="GO:0019265">
    <property type="term" value="P:glycine biosynthetic process, by transamination of glyoxylate"/>
    <property type="evidence" value="ECO:0007669"/>
    <property type="project" value="TreeGrafter"/>
</dbReference>
<dbReference type="InterPro" id="IPR015422">
    <property type="entry name" value="PyrdxlP-dep_Trfase_small"/>
</dbReference>
<feature type="modified residue" description="N6-(pyridoxal phosphate)lysine" evidence="7">
    <location>
        <position position="172"/>
    </location>
</feature>
<evidence type="ECO:0000256" key="6">
    <source>
        <dbReference type="PIRSR" id="PIRSR000524-1"/>
    </source>
</evidence>
<feature type="domain" description="Aminotransferase class V" evidence="8">
    <location>
        <begin position="29"/>
        <end position="278"/>
    </location>
</feature>
<gene>
    <name evidence="9" type="ORF">NOF55_02765</name>
</gene>
<keyword evidence="4" id="KW-0808">Transferase</keyword>
<name>A0AAE3MW77_9HYPH</name>
<evidence type="ECO:0000256" key="1">
    <source>
        <dbReference type="ARBA" id="ARBA00001933"/>
    </source>
</evidence>
<evidence type="ECO:0000313" key="9">
    <source>
        <dbReference type="EMBL" id="MCX8996019.1"/>
    </source>
</evidence>
<evidence type="ECO:0000256" key="7">
    <source>
        <dbReference type="PIRSR" id="PIRSR000524-50"/>
    </source>
</evidence>
<dbReference type="EMBL" id="JANFPI010000001">
    <property type="protein sequence ID" value="MCX8996019.1"/>
    <property type="molecule type" value="Genomic_DNA"/>
</dbReference>
<evidence type="ECO:0000256" key="4">
    <source>
        <dbReference type="ARBA" id="ARBA00022679"/>
    </source>
</evidence>
<keyword evidence="3 9" id="KW-0032">Aminotransferase</keyword>
<organism evidence="9 10">
    <name type="scientific">Ectorhizobium quercum</name>
    <dbReference type="NCBI Taxonomy" id="2965071"/>
    <lineage>
        <taxon>Bacteria</taxon>
        <taxon>Pseudomonadati</taxon>
        <taxon>Pseudomonadota</taxon>
        <taxon>Alphaproteobacteria</taxon>
        <taxon>Hyphomicrobiales</taxon>
        <taxon>Rhizobiaceae</taxon>
        <taxon>Ectorhizobium</taxon>
    </lineage>
</organism>
<dbReference type="InterPro" id="IPR000192">
    <property type="entry name" value="Aminotrans_V_dom"/>
</dbReference>
<comment type="similarity">
    <text evidence="2">Belongs to the class-V pyridoxal-phosphate-dependent aminotransferase family.</text>
</comment>
<dbReference type="PANTHER" id="PTHR21152:SF24">
    <property type="entry name" value="ALANINE--GLYOXYLATE AMINOTRANSFERASE 1"/>
    <property type="match status" value="1"/>
</dbReference>
<sequence>MTMFDASLLLDPPAWPAAGYAGLADRIGRLLGTRGDVIFVQAEAVVALEAVASSLAAPSLKVLNIVTSPYGGLFGGWLRRGGAQVTDLVAEPARPVTVEAVKAALDAGGRVDAIALVHAESASGILNPLEGIAALAKARGSLLVVDAVASVGGHPLDVDALGIDIAVIGPQKALAGPAGVSAVSVSAKAWALIDRPGAPVDSVLSLLDQKRGWLDTGRGALPGTPPALEFHALDAALARIEQEGLENVLHRHAAAAAEARAGLAALGLEPFETGERASNLVTAVALPDAVDLGRLTALDIAVKAELTAGVGPGAERLVRINHTGRRADPAIVRATLAALAQALHRVGR</sequence>
<reference evidence="9" key="1">
    <citation type="submission" date="2022-07" db="EMBL/GenBank/DDBJ databases">
        <title>Ectorhizobium quercum gen.nov., sp. nov.</title>
        <authorList>
            <person name="Ma T."/>
            <person name="Li Y."/>
        </authorList>
    </citation>
    <scope>NUCLEOTIDE SEQUENCE</scope>
    <source>
        <strain evidence="9">BDR2-2</strain>
    </source>
</reference>
<evidence type="ECO:0000256" key="3">
    <source>
        <dbReference type="ARBA" id="ARBA00022576"/>
    </source>
</evidence>
<dbReference type="GO" id="GO:0004760">
    <property type="term" value="F:L-serine-pyruvate transaminase activity"/>
    <property type="evidence" value="ECO:0007669"/>
    <property type="project" value="TreeGrafter"/>
</dbReference>
<dbReference type="Proteomes" id="UP001208771">
    <property type="component" value="Unassembled WGS sequence"/>
</dbReference>
<dbReference type="InterPro" id="IPR024169">
    <property type="entry name" value="SP_NH2Trfase/AEP_transaminase"/>
</dbReference>
<feature type="binding site" evidence="6">
    <location>
        <position position="319"/>
    </location>
    <ligand>
        <name>substrate</name>
    </ligand>
</feature>
<dbReference type="SUPFAM" id="SSF53383">
    <property type="entry name" value="PLP-dependent transferases"/>
    <property type="match status" value="1"/>
</dbReference>